<reference evidence="7 8" key="1">
    <citation type="submission" date="2022-11" db="EMBL/GenBank/DDBJ databases">
        <title>Host association and intracellularity evolved multiple times independently in the Rickettsiales.</title>
        <authorList>
            <person name="Castelli M."/>
            <person name="Nardi T."/>
            <person name="Gammuto L."/>
            <person name="Bellinzona G."/>
            <person name="Sabaneyeva E."/>
            <person name="Potekhin A."/>
            <person name="Serra V."/>
            <person name="Petroni G."/>
            <person name="Sassera D."/>
        </authorList>
    </citation>
    <scope>NUCLEOTIDE SEQUENCE [LARGE SCALE GENOMIC DNA]</scope>
    <source>
        <strain evidence="7 8">NDG2</strain>
    </source>
</reference>
<dbReference type="PANTHER" id="PTHR11078:SF3">
    <property type="entry name" value="ANTITERMINATION NUSB DOMAIN-CONTAINING PROTEIN"/>
    <property type="match status" value="1"/>
</dbReference>
<keyword evidence="3" id="KW-0694">RNA-binding</keyword>
<evidence type="ECO:0000256" key="1">
    <source>
        <dbReference type="ARBA" id="ARBA00005952"/>
    </source>
</evidence>
<dbReference type="EMBL" id="CP110820">
    <property type="protein sequence ID" value="WPX97224.1"/>
    <property type="molecule type" value="Genomic_DNA"/>
</dbReference>
<dbReference type="NCBIfam" id="TIGR01951">
    <property type="entry name" value="nusB"/>
    <property type="match status" value="1"/>
</dbReference>
<accession>A0ABZ0UM59</accession>
<keyword evidence="4" id="KW-0805">Transcription regulation</keyword>
<feature type="domain" description="NusB/RsmB/TIM44" evidence="6">
    <location>
        <begin position="21"/>
        <end position="151"/>
    </location>
</feature>
<evidence type="ECO:0000313" key="7">
    <source>
        <dbReference type="EMBL" id="WPX97224.1"/>
    </source>
</evidence>
<gene>
    <name evidence="7" type="ORF">Bandiella_01370</name>
</gene>
<dbReference type="SUPFAM" id="SSF48013">
    <property type="entry name" value="NusB-like"/>
    <property type="match status" value="1"/>
</dbReference>
<keyword evidence="5" id="KW-0804">Transcription</keyword>
<evidence type="ECO:0000256" key="3">
    <source>
        <dbReference type="ARBA" id="ARBA00022884"/>
    </source>
</evidence>
<proteinExistence type="inferred from homology"/>
<organism evidence="7 8">
    <name type="scientific">Candidatus Bandiella euplotis</name>
    <dbReference type="NCBI Taxonomy" id="1664265"/>
    <lineage>
        <taxon>Bacteria</taxon>
        <taxon>Pseudomonadati</taxon>
        <taxon>Pseudomonadota</taxon>
        <taxon>Alphaproteobacteria</taxon>
        <taxon>Rickettsiales</taxon>
        <taxon>Candidatus Midichloriaceae</taxon>
        <taxon>Candidatus Bandiella</taxon>
    </lineage>
</organism>
<dbReference type="Proteomes" id="UP001327219">
    <property type="component" value="Chromosome"/>
</dbReference>
<dbReference type="Pfam" id="PF01029">
    <property type="entry name" value="NusB"/>
    <property type="match status" value="1"/>
</dbReference>
<sequence length="160" mass="18036">MIADHQDLTDNVNHLVSLYPTRMLAIQSMYSIDIIKGKKEFAEVASDYVSYHLEKYPVRSLDQKFYFNLLEAIWKNLAKIDGKIATHIDNAWKIERLPKLVLAILRVGSYDVSTTDTTQVALVINDYLQISKSLGHAEEIGFINGILDKMITSSSGVSKS</sequence>
<keyword evidence="8" id="KW-1185">Reference proteome</keyword>
<name>A0ABZ0UM59_9RICK</name>
<dbReference type="RefSeq" id="WP_323732812.1">
    <property type="nucleotide sequence ID" value="NZ_CP110820.1"/>
</dbReference>
<keyword evidence="2" id="KW-0889">Transcription antitermination</keyword>
<evidence type="ECO:0000256" key="2">
    <source>
        <dbReference type="ARBA" id="ARBA00022814"/>
    </source>
</evidence>
<evidence type="ECO:0000259" key="6">
    <source>
        <dbReference type="Pfam" id="PF01029"/>
    </source>
</evidence>
<evidence type="ECO:0000256" key="4">
    <source>
        <dbReference type="ARBA" id="ARBA00023015"/>
    </source>
</evidence>
<comment type="similarity">
    <text evidence="1">Belongs to the NusB family.</text>
</comment>
<evidence type="ECO:0000256" key="5">
    <source>
        <dbReference type="ARBA" id="ARBA00023163"/>
    </source>
</evidence>
<dbReference type="PANTHER" id="PTHR11078">
    <property type="entry name" value="N UTILIZATION SUBSTANCE PROTEIN B-RELATED"/>
    <property type="match status" value="1"/>
</dbReference>
<dbReference type="InterPro" id="IPR011605">
    <property type="entry name" value="NusB_fam"/>
</dbReference>
<evidence type="ECO:0000313" key="8">
    <source>
        <dbReference type="Proteomes" id="UP001327219"/>
    </source>
</evidence>
<dbReference type="InterPro" id="IPR035926">
    <property type="entry name" value="NusB-like_sf"/>
</dbReference>
<protein>
    <submittedName>
        <fullName evidence="7">Transcription antitermination factor NusB</fullName>
    </submittedName>
</protein>
<dbReference type="Gene3D" id="1.10.940.10">
    <property type="entry name" value="NusB-like"/>
    <property type="match status" value="1"/>
</dbReference>
<dbReference type="InterPro" id="IPR006027">
    <property type="entry name" value="NusB_RsmB_TIM44"/>
</dbReference>